<sequence>MSSFDTYSNDGVEDAMRTSTHPFADNDGGYDTYSSYASADPPPYHVGGGGFTADYDEVTVDYASHSANGADSFGFGSDPSHECAQSSPFTSSIPVSNCNGKSYDIGEDADGIFSSDGPVLPPPSEMQPDEGFALREWRRQNAIRLEEREKMEKELRNQIIEEAEVYKRAFYEKRKLNIETNKIDNREKEKLYLANQDEFHKNADKQYWKAIAELIPHEVPNIQKRGKKEQQEKKPGVTIIQGPKPGKPTDLSRMRHILVKLKHRPPPHMVPPPPPAPAKDAKDGKDTKVGKDAKNGKTAASNPAGESPPVHVKDVNTNNSPPPPPPMSKQEESAAATEPRPAI</sequence>
<proteinExistence type="predicted"/>
<gene>
    <name evidence="1" type="ORF">LOK49_LG09G01889</name>
</gene>
<dbReference type="EMBL" id="CM045765">
    <property type="protein sequence ID" value="KAI7999337.1"/>
    <property type="molecule type" value="Genomic_DNA"/>
</dbReference>
<dbReference type="Proteomes" id="UP001060215">
    <property type="component" value="Chromosome 8"/>
</dbReference>
<accession>A0ACC0GFX4</accession>
<keyword evidence="2" id="KW-1185">Reference proteome</keyword>
<reference evidence="1 2" key="1">
    <citation type="journal article" date="2022" name="Plant J.">
        <title>Chromosome-level genome of Camellia lanceoleosa provides a valuable resource for understanding genome evolution and self-incompatibility.</title>
        <authorList>
            <person name="Gong W."/>
            <person name="Xiao S."/>
            <person name="Wang L."/>
            <person name="Liao Z."/>
            <person name="Chang Y."/>
            <person name="Mo W."/>
            <person name="Hu G."/>
            <person name="Li W."/>
            <person name="Zhao G."/>
            <person name="Zhu H."/>
            <person name="Hu X."/>
            <person name="Ji K."/>
            <person name="Xiang X."/>
            <person name="Song Q."/>
            <person name="Yuan D."/>
            <person name="Jin S."/>
            <person name="Zhang L."/>
        </authorList>
    </citation>
    <scope>NUCLEOTIDE SEQUENCE [LARGE SCALE GENOMIC DNA]</scope>
    <source>
        <strain evidence="1">SQ_2022a</strain>
    </source>
</reference>
<evidence type="ECO:0000313" key="2">
    <source>
        <dbReference type="Proteomes" id="UP001060215"/>
    </source>
</evidence>
<organism evidence="1 2">
    <name type="scientific">Camellia lanceoleosa</name>
    <dbReference type="NCBI Taxonomy" id="1840588"/>
    <lineage>
        <taxon>Eukaryota</taxon>
        <taxon>Viridiplantae</taxon>
        <taxon>Streptophyta</taxon>
        <taxon>Embryophyta</taxon>
        <taxon>Tracheophyta</taxon>
        <taxon>Spermatophyta</taxon>
        <taxon>Magnoliopsida</taxon>
        <taxon>eudicotyledons</taxon>
        <taxon>Gunneridae</taxon>
        <taxon>Pentapetalae</taxon>
        <taxon>asterids</taxon>
        <taxon>Ericales</taxon>
        <taxon>Theaceae</taxon>
        <taxon>Camellia</taxon>
    </lineage>
</organism>
<comment type="caution">
    <text evidence="1">The sequence shown here is derived from an EMBL/GenBank/DDBJ whole genome shotgun (WGS) entry which is preliminary data.</text>
</comment>
<evidence type="ECO:0000313" key="1">
    <source>
        <dbReference type="EMBL" id="KAI7999337.1"/>
    </source>
</evidence>
<protein>
    <submittedName>
        <fullName evidence="1">Clathrin light chain 1</fullName>
    </submittedName>
</protein>
<name>A0ACC0GFX4_9ERIC</name>